<dbReference type="GO" id="GO:0016180">
    <property type="term" value="P:snRNA processing"/>
    <property type="evidence" value="ECO:0007669"/>
    <property type="project" value="TreeGrafter"/>
</dbReference>
<dbReference type="AlphaFoldDB" id="A0A1X7UDP6"/>
<sequence length="1043" mass="115616">MLHNDSSSFSLIPTSCQEIKNKQPKSPSGVYLLATNDGTKHTYCNMEELCGSGGGWTRLGYLDMTDATVNCPSGFRLHQSGGVRACGRAASNVGSCTSVQFPSNGMSYSEVCGRVVGYQWGTPDAVYPGRYQDETYGSVIDSNHIDINSYYVDGVSITHGSPRQHVWTLMAGYSEASYHPSSNDGHYNCPCSQGSPQNSTLQSFIGNDYFCESGNPSTDGSSQPILYVSDPLWDGKGCGSLEGDCCAAPGLPWFNKVLYTATTDYLELRVCAHVVGLGDEDVPYPISPALAAHVVINWSEAVGREPESVSLAVSTLEVVREKEEEEGVTLKLKSSKTVKKDSKDPILLLEEASTLSRRRGKLSSLDEALTLFNRIWKTRQSNIEICCLLVNLLCVVLLLVTSLSHDQQNQIASLIDHPSSDVKALVLKCWVKVAKKFSSEFVTQCLKETVEVVYSPSHTLRMECLNLIGRLSHRAPSHEALLLLITEFCNDIDPRVRREAMKALLQMMEEGVSIGVSIYNKACELLNDDDESVRYISIKLVHSLGLSLKESTIPHSKDPSVTLSLEDDAFIKTCGMVTDGSLQVRCLSASLLGQFTSVSERFLLQTLDKKLMSHLRYVKSDHDRARELHTQGSWDTGQRWGGGPTKMNLDPSEVTLMSSGSCGAFVHCTEDEFMEVRSAAIQSMGQLSGRSSEFGHASLDFLIDMINDEIQSVRLLALKTLRKLIKCFLIHVHVSESINLREDQLETILGVLQESSLEIREAIHDLLSYSHVTSRSGLQSVVQCLLDNLRNYSSDKLSIWSCLKQLGLNHAHLVSVLAPELLSIHPYYMSKEPDINDPAYTSILILVFNGASVINTLTPLFPSHVFRHHLCLRDTLPHLVPPINVRQTMSHSVLVASEASEISSIVMELTMLSYRLQYGYVNHSPLLIFLLSWLRTHAHCIPLHLAMRLDWPIDYNANFMQLKKSLVSRLDTLKRSSSESHVTSYPSPDHTLFDKDIVTMGTDQLSCLLQNIMASPTNVASNICGYLDLIKMEHHLCCVLFQV</sequence>
<dbReference type="PANTHER" id="PTHR20938:SF0">
    <property type="entry name" value="INTEGRATOR COMPLEX SUBUNIT 4"/>
    <property type="match status" value="1"/>
</dbReference>
<dbReference type="PANTHER" id="PTHR20938">
    <property type="entry name" value="INTEGRATOR COMPLEX SUBUNIT 4"/>
    <property type="match status" value="1"/>
</dbReference>
<dbReference type="SUPFAM" id="SSF48371">
    <property type="entry name" value="ARM repeat"/>
    <property type="match status" value="1"/>
</dbReference>
<dbReference type="InterPro" id="IPR016024">
    <property type="entry name" value="ARM-type_fold"/>
</dbReference>
<accession>A0A1X7UDP6</accession>
<dbReference type="Gene3D" id="1.25.10.10">
    <property type="entry name" value="Leucine-rich Repeat Variant"/>
    <property type="match status" value="2"/>
</dbReference>
<protein>
    <submittedName>
        <fullName evidence="1">Uncharacterized protein</fullName>
    </submittedName>
</protein>
<dbReference type="NCBIfam" id="NF040941">
    <property type="entry name" value="GGGWT_bact"/>
    <property type="match status" value="1"/>
</dbReference>
<dbReference type="GO" id="GO:0032039">
    <property type="term" value="C:integrator complex"/>
    <property type="evidence" value="ECO:0007669"/>
    <property type="project" value="TreeGrafter"/>
</dbReference>
<proteinExistence type="predicted"/>
<dbReference type="STRING" id="400682.A0A1X7UDP6"/>
<organism evidence="1">
    <name type="scientific">Amphimedon queenslandica</name>
    <name type="common">Sponge</name>
    <dbReference type="NCBI Taxonomy" id="400682"/>
    <lineage>
        <taxon>Eukaryota</taxon>
        <taxon>Metazoa</taxon>
        <taxon>Porifera</taxon>
        <taxon>Demospongiae</taxon>
        <taxon>Heteroscleromorpha</taxon>
        <taxon>Haplosclerida</taxon>
        <taxon>Niphatidae</taxon>
        <taxon>Amphimedon</taxon>
    </lineage>
</organism>
<name>A0A1X7UDP6_AMPQE</name>
<dbReference type="OrthoDB" id="18190at2759"/>
<dbReference type="InParanoid" id="A0A1X7UDP6"/>
<dbReference type="eggNOG" id="KOG2259">
    <property type="taxonomic scope" value="Eukaryota"/>
</dbReference>
<reference evidence="1" key="1">
    <citation type="submission" date="2017-05" db="UniProtKB">
        <authorList>
            <consortium name="EnsemblMetazoa"/>
        </authorList>
    </citation>
    <scope>IDENTIFICATION</scope>
</reference>
<dbReference type="InterPro" id="IPR011989">
    <property type="entry name" value="ARM-like"/>
</dbReference>
<dbReference type="EnsemblMetazoa" id="Aqu2.1.26079_001">
    <property type="protein sequence ID" value="Aqu2.1.26079_001"/>
    <property type="gene ID" value="Aqu2.1.26079"/>
</dbReference>
<evidence type="ECO:0000313" key="1">
    <source>
        <dbReference type="EnsemblMetazoa" id="Aqu2.1.26079_001"/>
    </source>
</evidence>